<name>A0A0A9AXP7_ARUDO</name>
<protein>
    <submittedName>
        <fullName evidence="1">Uncharacterized protein</fullName>
    </submittedName>
</protein>
<dbReference type="EMBL" id="GBRH01244220">
    <property type="protein sequence ID" value="JAD53675.1"/>
    <property type="molecule type" value="Transcribed_RNA"/>
</dbReference>
<reference evidence="1" key="1">
    <citation type="submission" date="2014-09" db="EMBL/GenBank/DDBJ databases">
        <authorList>
            <person name="Magalhaes I.L.F."/>
            <person name="Oliveira U."/>
            <person name="Santos F.R."/>
            <person name="Vidigal T.H.D.A."/>
            <person name="Brescovit A.D."/>
            <person name="Santos A.J."/>
        </authorList>
    </citation>
    <scope>NUCLEOTIDE SEQUENCE</scope>
    <source>
        <tissue evidence="1">Shoot tissue taken approximately 20 cm above the soil surface</tissue>
    </source>
</reference>
<organism evidence="1">
    <name type="scientific">Arundo donax</name>
    <name type="common">Giant reed</name>
    <name type="synonym">Donax arundinaceus</name>
    <dbReference type="NCBI Taxonomy" id="35708"/>
    <lineage>
        <taxon>Eukaryota</taxon>
        <taxon>Viridiplantae</taxon>
        <taxon>Streptophyta</taxon>
        <taxon>Embryophyta</taxon>
        <taxon>Tracheophyta</taxon>
        <taxon>Spermatophyta</taxon>
        <taxon>Magnoliopsida</taxon>
        <taxon>Liliopsida</taxon>
        <taxon>Poales</taxon>
        <taxon>Poaceae</taxon>
        <taxon>PACMAD clade</taxon>
        <taxon>Arundinoideae</taxon>
        <taxon>Arundineae</taxon>
        <taxon>Arundo</taxon>
    </lineage>
</organism>
<reference evidence="1" key="2">
    <citation type="journal article" date="2015" name="Data Brief">
        <title>Shoot transcriptome of the giant reed, Arundo donax.</title>
        <authorList>
            <person name="Barrero R.A."/>
            <person name="Guerrero F.D."/>
            <person name="Moolhuijzen P."/>
            <person name="Goolsby J.A."/>
            <person name="Tidwell J."/>
            <person name="Bellgard S.E."/>
            <person name="Bellgard M.I."/>
        </authorList>
    </citation>
    <scope>NUCLEOTIDE SEQUENCE</scope>
    <source>
        <tissue evidence="1">Shoot tissue taken approximately 20 cm above the soil surface</tissue>
    </source>
</reference>
<accession>A0A0A9AXP7</accession>
<dbReference type="AlphaFoldDB" id="A0A0A9AXP7"/>
<evidence type="ECO:0000313" key="1">
    <source>
        <dbReference type="EMBL" id="JAD53675.1"/>
    </source>
</evidence>
<proteinExistence type="predicted"/>
<sequence length="30" mass="3457">MMKVQRTNNLVTQLKSHTSSHELMILALTM</sequence>